<evidence type="ECO:0000313" key="3">
    <source>
        <dbReference type="EMBL" id="CAF4475048.1"/>
    </source>
</evidence>
<dbReference type="EMBL" id="CAJOBQ010001916">
    <property type="protein sequence ID" value="CAF4525887.1"/>
    <property type="molecule type" value="Genomic_DNA"/>
</dbReference>
<reference evidence="5" key="1">
    <citation type="submission" date="2021-02" db="EMBL/GenBank/DDBJ databases">
        <authorList>
            <person name="Nowell W R."/>
        </authorList>
    </citation>
    <scope>NUCLEOTIDE SEQUENCE</scope>
</reference>
<evidence type="ECO:0000313" key="4">
    <source>
        <dbReference type="EMBL" id="CAF4525887.1"/>
    </source>
</evidence>
<comment type="caution">
    <text evidence="5">The sequence shown here is derived from an EMBL/GenBank/DDBJ whole genome shotgun (WGS) entry which is preliminary data.</text>
</comment>
<evidence type="ECO:0000256" key="1">
    <source>
        <dbReference type="SAM" id="MobiDB-lite"/>
    </source>
</evidence>
<feature type="region of interest" description="Disordered" evidence="1">
    <location>
        <begin position="49"/>
        <end position="72"/>
    </location>
</feature>
<organism evidence="5 6">
    <name type="scientific">Rotaria socialis</name>
    <dbReference type="NCBI Taxonomy" id="392032"/>
    <lineage>
        <taxon>Eukaryota</taxon>
        <taxon>Metazoa</taxon>
        <taxon>Spiralia</taxon>
        <taxon>Gnathifera</taxon>
        <taxon>Rotifera</taxon>
        <taxon>Eurotatoria</taxon>
        <taxon>Bdelloidea</taxon>
        <taxon>Philodinida</taxon>
        <taxon>Philodinidae</taxon>
        <taxon>Rotaria</taxon>
    </lineage>
</organism>
<proteinExistence type="predicted"/>
<dbReference type="Proteomes" id="UP000663862">
    <property type="component" value="Unassembled WGS sequence"/>
</dbReference>
<dbReference type="Proteomes" id="UP000663851">
    <property type="component" value="Unassembled WGS sequence"/>
</dbReference>
<dbReference type="EMBL" id="CAJOBP010005663">
    <property type="protein sequence ID" value="CAF4475048.1"/>
    <property type="molecule type" value="Genomic_DNA"/>
</dbReference>
<feature type="compositionally biased region" description="Polar residues" evidence="1">
    <location>
        <begin position="55"/>
        <end position="69"/>
    </location>
</feature>
<dbReference type="EMBL" id="CAJOBO010000447">
    <property type="protein sequence ID" value="CAF4223943.1"/>
    <property type="molecule type" value="Genomic_DNA"/>
</dbReference>
<accession>A0A821VAA7</accession>
<evidence type="ECO:0000313" key="2">
    <source>
        <dbReference type="EMBL" id="CAF4223943.1"/>
    </source>
</evidence>
<keyword evidence="7" id="KW-1185">Reference proteome</keyword>
<evidence type="ECO:0000313" key="5">
    <source>
        <dbReference type="EMBL" id="CAF4904026.1"/>
    </source>
</evidence>
<evidence type="ECO:0000313" key="6">
    <source>
        <dbReference type="Proteomes" id="UP000663838"/>
    </source>
</evidence>
<sequence>MIVPAVGMIVLGGIKFYVVDADNQDSRKGLKASTITMIKILEKEFAAARNKRSGDLSTTETTDAELNNDSSKENRRTLINKKEIVIFTQKTNCYFIKI</sequence>
<protein>
    <submittedName>
        <fullName evidence="5">Uncharacterized protein</fullName>
    </submittedName>
</protein>
<dbReference type="Proteomes" id="UP000663873">
    <property type="component" value="Unassembled WGS sequence"/>
</dbReference>
<dbReference type="EMBL" id="CAJOBS010005734">
    <property type="protein sequence ID" value="CAF4904026.1"/>
    <property type="molecule type" value="Genomic_DNA"/>
</dbReference>
<dbReference type="AlphaFoldDB" id="A0A821VAA7"/>
<gene>
    <name evidence="2" type="ORF">HFQ381_LOCUS8807</name>
    <name evidence="5" type="ORF">TOA249_LOCUS30895</name>
    <name evidence="4" type="ORF">TSG867_LOCUS22915</name>
    <name evidence="3" type="ORF">UJA718_LOCUS24489</name>
</gene>
<name>A0A821VAA7_9BILA</name>
<dbReference type="Proteomes" id="UP000663838">
    <property type="component" value="Unassembled WGS sequence"/>
</dbReference>
<evidence type="ECO:0000313" key="7">
    <source>
        <dbReference type="Proteomes" id="UP000663873"/>
    </source>
</evidence>